<name>A0A150WSH2_BDEBC</name>
<evidence type="ECO:0008006" key="4">
    <source>
        <dbReference type="Google" id="ProtNLM"/>
    </source>
</evidence>
<dbReference type="Proteomes" id="UP000075320">
    <property type="component" value="Unassembled WGS sequence"/>
</dbReference>
<dbReference type="InterPro" id="IPR011990">
    <property type="entry name" value="TPR-like_helical_dom_sf"/>
</dbReference>
<reference evidence="2 3" key="1">
    <citation type="submission" date="2016-03" db="EMBL/GenBank/DDBJ databases">
        <authorList>
            <person name="Ploux O."/>
        </authorList>
    </citation>
    <scope>NUCLEOTIDE SEQUENCE [LARGE SCALE GENOMIC DNA]</scope>
    <source>
        <strain evidence="2 3">R0</strain>
    </source>
</reference>
<dbReference type="SUPFAM" id="SSF48452">
    <property type="entry name" value="TPR-like"/>
    <property type="match status" value="1"/>
</dbReference>
<keyword evidence="1" id="KW-0732">Signal</keyword>
<feature type="chain" id="PRO_5007573316" description="Lipoprotein" evidence="1">
    <location>
        <begin position="18"/>
        <end position="415"/>
    </location>
</feature>
<feature type="signal peptide" evidence="1">
    <location>
        <begin position="1"/>
        <end position="17"/>
    </location>
</feature>
<gene>
    <name evidence="2" type="ORF">AZI86_10380</name>
</gene>
<organism evidence="2 3">
    <name type="scientific">Bdellovibrio bacteriovorus</name>
    <dbReference type="NCBI Taxonomy" id="959"/>
    <lineage>
        <taxon>Bacteria</taxon>
        <taxon>Pseudomonadati</taxon>
        <taxon>Bdellovibrionota</taxon>
        <taxon>Bdellovibrionia</taxon>
        <taxon>Bdellovibrionales</taxon>
        <taxon>Pseudobdellovibrionaceae</taxon>
        <taxon>Bdellovibrio</taxon>
    </lineage>
</organism>
<comment type="caution">
    <text evidence="2">The sequence shown here is derived from an EMBL/GenBank/DDBJ whole genome shotgun (WGS) entry which is preliminary data.</text>
</comment>
<dbReference type="RefSeq" id="WP_061834966.1">
    <property type="nucleotide sequence ID" value="NZ_LUKE01000001.1"/>
</dbReference>
<evidence type="ECO:0000313" key="3">
    <source>
        <dbReference type="Proteomes" id="UP000075320"/>
    </source>
</evidence>
<sequence>MTSLIKLLLGLVIMANAACSTSQIIRNSEYANSEASYRSGDVPQAVQRFPKKEEGGFVTSIEKSWLLFWLGENDNTDLMKQVSTLDSRRYTSISREAQYFFYNESEDGYIPAEHEIIVMHMLNAMLFMRQEKWTEARVEARRATFFLQNYFREDQNHFDDPALRLWLAGIWASLGEWNEAQVDLRKAYELTKNKSLLPLLEGSKPPTEFTVVFTGGGPTVQWFDGEAIPTFTNNTSAPTYKISFETMPWYRRHLLRNTEIRDVIMKSNYMAQYYGLNTSVGAEKTVGYTAANTLRASGLLLGTAIVAGAVLIVAQAAQGGATDGMGEFLGYAIGGGVAVGSAIWKEGDKVSANTAKSADRRMKEGLENLKTYRYVRFMPSWISVTDKYELQTPQRIVTYLKSPNSKTKVQFVQAF</sequence>
<evidence type="ECO:0000256" key="1">
    <source>
        <dbReference type="SAM" id="SignalP"/>
    </source>
</evidence>
<dbReference type="EMBL" id="LUKE01000001">
    <property type="protein sequence ID" value="KYG67390.1"/>
    <property type="molecule type" value="Genomic_DNA"/>
</dbReference>
<accession>A0A150WSH2</accession>
<dbReference type="OrthoDB" id="316520at2"/>
<evidence type="ECO:0000313" key="2">
    <source>
        <dbReference type="EMBL" id="KYG67390.1"/>
    </source>
</evidence>
<dbReference type="AlphaFoldDB" id="A0A150WSH2"/>
<proteinExistence type="predicted"/>
<keyword evidence="3" id="KW-1185">Reference proteome</keyword>
<protein>
    <recommendedName>
        <fullName evidence="4">Lipoprotein</fullName>
    </recommendedName>
</protein>